<evidence type="ECO:0000313" key="2">
    <source>
        <dbReference type="EMBL" id="AJK69398.1"/>
    </source>
</evidence>
<accession>A0A0B6TNC9</accession>
<keyword evidence="3" id="KW-1185">Reference proteome</keyword>
<dbReference type="AlphaFoldDB" id="A0A0B6TNC9"/>
<dbReference type="HOGENOM" id="CLU_2408271_0_0_11"/>
<sequence>MDFHFTLKRINHVIRGRIGQWREDTAAGGYRSNGGTQPAHGRFLSRVDFRGKYFVGGNLRKPGEFTDGEHTTRDAGAQFHNDTTLIASHRKN</sequence>
<protein>
    <submittedName>
        <fullName evidence="2">Uncharacterized protein</fullName>
    </submittedName>
</protein>
<proteinExistence type="predicted"/>
<feature type="region of interest" description="Disordered" evidence="1">
    <location>
        <begin position="60"/>
        <end position="92"/>
    </location>
</feature>
<dbReference type="EMBL" id="CP007790">
    <property type="protein sequence ID" value="AJK69398.1"/>
    <property type="molecule type" value="Genomic_DNA"/>
</dbReference>
<reference evidence="2 3" key="1">
    <citation type="submission" date="2014-05" db="EMBL/GenBank/DDBJ databases">
        <title>Complete genome sequence of Corynebacterium marinum DSM 44953.</title>
        <authorList>
            <person name="Schaffert L."/>
            <person name="Albersmeier A."/>
            <person name="Kalinowski J."/>
            <person name="Ruckert C."/>
        </authorList>
    </citation>
    <scope>NUCLEOTIDE SEQUENCE [LARGE SCALE GENOMIC DNA]</scope>
    <source>
        <strain evidence="2 3">DSM 44953</strain>
    </source>
</reference>
<name>A0A0B6TNC9_9CORY</name>
<evidence type="ECO:0000256" key="1">
    <source>
        <dbReference type="SAM" id="MobiDB-lite"/>
    </source>
</evidence>
<feature type="compositionally biased region" description="Basic and acidic residues" evidence="1">
    <location>
        <begin position="61"/>
        <end position="73"/>
    </location>
</feature>
<dbReference type="Proteomes" id="UP000031928">
    <property type="component" value="Chromosome"/>
</dbReference>
<organism evidence="2 3">
    <name type="scientific">Corynebacterium marinum DSM 44953</name>
    <dbReference type="NCBI Taxonomy" id="1224162"/>
    <lineage>
        <taxon>Bacteria</taxon>
        <taxon>Bacillati</taxon>
        <taxon>Actinomycetota</taxon>
        <taxon>Actinomycetes</taxon>
        <taxon>Mycobacteriales</taxon>
        <taxon>Corynebacteriaceae</taxon>
        <taxon>Corynebacterium</taxon>
    </lineage>
</organism>
<dbReference type="KEGG" id="cmq:B840_09025"/>
<gene>
    <name evidence="2" type="ORF">B840_09025</name>
</gene>
<evidence type="ECO:0000313" key="3">
    <source>
        <dbReference type="Proteomes" id="UP000031928"/>
    </source>
</evidence>
<dbReference type="STRING" id="1224162.B840_09025"/>